<dbReference type="GO" id="GO:0006048">
    <property type="term" value="P:UDP-N-acetylglucosamine biosynthetic process"/>
    <property type="evidence" value="ECO:0007669"/>
    <property type="project" value="UniProtKB-UniPathway"/>
</dbReference>
<dbReference type="GO" id="GO:0003977">
    <property type="term" value="F:UDP-N-acetylglucosamine diphosphorylase activity"/>
    <property type="evidence" value="ECO:0007669"/>
    <property type="project" value="UniProtKB-UniRule"/>
</dbReference>
<keyword evidence="8 20" id="KW-0548">Nucleotidyltransferase</keyword>
<comment type="catalytic activity">
    <reaction evidence="17 20">
        <text>alpha-D-glucosamine 1-phosphate + acetyl-CoA = N-acetyl-alpha-D-glucosamine 1-phosphate + CoA + H(+)</text>
        <dbReference type="Rhea" id="RHEA:13725"/>
        <dbReference type="ChEBI" id="CHEBI:15378"/>
        <dbReference type="ChEBI" id="CHEBI:57287"/>
        <dbReference type="ChEBI" id="CHEBI:57288"/>
        <dbReference type="ChEBI" id="CHEBI:57776"/>
        <dbReference type="ChEBI" id="CHEBI:58516"/>
        <dbReference type="EC" id="2.3.1.157"/>
    </reaction>
</comment>
<dbReference type="CDD" id="cd03353">
    <property type="entry name" value="LbH_GlmU_C"/>
    <property type="match status" value="1"/>
</dbReference>
<dbReference type="Pfam" id="PF00483">
    <property type="entry name" value="NTP_transferase"/>
    <property type="match status" value="1"/>
</dbReference>
<dbReference type="Pfam" id="PF00132">
    <property type="entry name" value="Hexapep"/>
    <property type="match status" value="2"/>
</dbReference>
<dbReference type="InterPro" id="IPR050065">
    <property type="entry name" value="GlmU-like"/>
</dbReference>
<dbReference type="EC" id="2.7.7.23" evidence="20"/>
<dbReference type="GO" id="GO:0016020">
    <property type="term" value="C:membrane"/>
    <property type="evidence" value="ECO:0007669"/>
    <property type="project" value="GOC"/>
</dbReference>
<feature type="binding site" evidence="20">
    <location>
        <position position="386"/>
    </location>
    <ligand>
        <name>acetyl-CoA</name>
        <dbReference type="ChEBI" id="CHEBI:57288"/>
    </ligand>
</feature>
<dbReference type="AlphaFoldDB" id="A0A2W4WNQ0"/>
<dbReference type="GO" id="GO:0009252">
    <property type="term" value="P:peptidoglycan biosynthetic process"/>
    <property type="evidence" value="ECO:0007669"/>
    <property type="project" value="UniProtKB-UniRule"/>
</dbReference>
<comment type="caution">
    <text evidence="20">Lacks conserved residue(s) required for the propagation of feature annotation.</text>
</comment>
<dbReference type="GO" id="GO:0019134">
    <property type="term" value="F:glucosamine-1-phosphate N-acetyltransferase activity"/>
    <property type="evidence" value="ECO:0007669"/>
    <property type="project" value="UniProtKB-UniRule"/>
</dbReference>
<sequence length="471" mass="50696">MADSLAILKKSGLAIAILAAGKGTRMRSKLPKVLHKLSGLTLVENVIASTKLVNPTRKLAIVGYEAQQVKTALAAMTDLEFVEQTEQLGTGHAVQQVIPALEGFEGNLLVLNGDVPLLRPETIENMLKTHRKNNNAATILTAQMDDPTGYGRVFCDENLTVQEIIEHRDCTPEQRENRRINAGIYCFNWSALMEILPHLKADNDQSEYYLTDVIKDLSPVMAMDAPPSEIAGINNRKQLSEAEDVMQARIKDELLLSGVTLINAASITIDSMVTVEPDVIIEPQTNLRGTSVIKAGCQIGPGSLVENSLIGENSKVVHSVVSDSEIEAGGRIGPFAHIRGKSEIGENCRIGNFVEVKKSKIGAGSNAAHLSYLGDAELGAQVNVGAGTVTANYDGHNKHKSVLGDRAKTGANTTLVAPITIGADVTIAAGSTLTRDVDPDCLAVTRVPQKTYPGWRPKYLRAENEEDKPKN</sequence>
<comment type="subunit">
    <text evidence="20">Homotrimer.</text>
</comment>
<feature type="region of interest" description="N-acetyltransferase" evidence="20">
    <location>
        <begin position="258"/>
        <end position="471"/>
    </location>
</feature>
<feature type="binding site" evidence="20">
    <location>
        <position position="166"/>
    </location>
    <ligand>
        <name>UDP-N-acetyl-alpha-D-glucosamine</name>
        <dbReference type="ChEBI" id="CHEBI:57705"/>
    </ligand>
</feature>
<evidence type="ECO:0000256" key="2">
    <source>
        <dbReference type="ARBA" id="ARBA00005166"/>
    </source>
</evidence>
<dbReference type="GO" id="GO:0008360">
    <property type="term" value="P:regulation of cell shape"/>
    <property type="evidence" value="ECO:0007669"/>
    <property type="project" value="UniProtKB-KW"/>
</dbReference>
<evidence type="ECO:0000256" key="17">
    <source>
        <dbReference type="ARBA" id="ARBA00048247"/>
    </source>
</evidence>
<accession>A0A2W4WNQ0</accession>
<evidence type="ECO:0000256" key="16">
    <source>
        <dbReference type="ARBA" id="ARBA00023316"/>
    </source>
</evidence>
<feature type="binding site" evidence="20">
    <location>
        <position position="339"/>
    </location>
    <ligand>
        <name>UDP-N-acetyl-alpha-D-glucosamine</name>
        <dbReference type="ChEBI" id="CHEBI:57705"/>
    </ligand>
</feature>
<gene>
    <name evidence="20 22" type="primary">glmU</name>
    <name evidence="22" type="ORF">DCF25_05735</name>
</gene>
<feature type="binding site" evidence="20">
    <location>
        <position position="234"/>
    </location>
    <ligand>
        <name>Mg(2+)</name>
        <dbReference type="ChEBI" id="CHEBI:18420"/>
    </ligand>
</feature>
<evidence type="ECO:0000256" key="11">
    <source>
        <dbReference type="ARBA" id="ARBA00022842"/>
    </source>
</evidence>
<evidence type="ECO:0000256" key="19">
    <source>
        <dbReference type="ARBA" id="ARBA00049628"/>
    </source>
</evidence>
<keyword evidence="10 20" id="KW-0677">Repeat</keyword>
<comment type="pathway">
    <text evidence="2 20">Nucleotide-sugar biosynthesis; UDP-N-acetyl-alpha-D-glucosamine biosynthesis; N-acetyl-alpha-D-glucosamine 1-phosphate from alpha-D-glucosamine 6-phosphate (route II): step 2/2.</text>
</comment>
<dbReference type="HAMAP" id="MF_01631">
    <property type="entry name" value="GlmU"/>
    <property type="match status" value="1"/>
</dbReference>
<reference evidence="23" key="1">
    <citation type="submission" date="2018-04" db="EMBL/GenBank/DDBJ databases">
        <authorList>
            <person name="Cornet L."/>
        </authorList>
    </citation>
    <scope>NUCLEOTIDE SEQUENCE [LARGE SCALE GENOMIC DNA]</scope>
</reference>
<protein>
    <recommendedName>
        <fullName evidence="20">Bifunctional protein GlmU</fullName>
    </recommendedName>
    <domain>
        <recommendedName>
            <fullName evidence="20">UDP-N-acetylglucosamine pyrophosphorylase</fullName>
            <ecNumber evidence="20">2.7.7.23</ecNumber>
        </recommendedName>
        <alternativeName>
            <fullName evidence="20">N-acetylglucosamine-1-phosphate uridyltransferase</fullName>
        </alternativeName>
    </domain>
    <domain>
        <recommendedName>
            <fullName evidence="20">Glucosamine-1-phosphate N-acetyltransferase</fullName>
            <ecNumber evidence="20">2.3.1.157</ecNumber>
        </recommendedName>
    </domain>
</protein>
<dbReference type="InterPro" id="IPR029044">
    <property type="entry name" value="Nucleotide-diphossugar_trans"/>
</dbReference>
<comment type="catalytic activity">
    <reaction evidence="18 20">
        <text>N-acetyl-alpha-D-glucosamine 1-phosphate + UTP + H(+) = UDP-N-acetyl-alpha-D-glucosamine + diphosphate</text>
        <dbReference type="Rhea" id="RHEA:13509"/>
        <dbReference type="ChEBI" id="CHEBI:15378"/>
        <dbReference type="ChEBI" id="CHEBI:33019"/>
        <dbReference type="ChEBI" id="CHEBI:46398"/>
        <dbReference type="ChEBI" id="CHEBI:57705"/>
        <dbReference type="ChEBI" id="CHEBI:57776"/>
        <dbReference type="EC" id="2.7.7.23"/>
    </reaction>
</comment>
<feature type="binding site" evidence="20">
    <location>
        <position position="32"/>
    </location>
    <ligand>
        <name>UDP-N-acetyl-alpha-D-glucosamine</name>
        <dbReference type="ChEBI" id="CHEBI:57705"/>
    </ligand>
</feature>
<dbReference type="GO" id="GO:0000287">
    <property type="term" value="F:magnesium ion binding"/>
    <property type="evidence" value="ECO:0007669"/>
    <property type="project" value="UniProtKB-UniRule"/>
</dbReference>
<feature type="region of interest" description="Pyrophosphorylase" evidence="20">
    <location>
        <begin position="1"/>
        <end position="236"/>
    </location>
</feature>
<dbReference type="EMBL" id="QBMC01000024">
    <property type="protein sequence ID" value="PZO20948.1"/>
    <property type="molecule type" value="Genomic_DNA"/>
</dbReference>
<evidence type="ECO:0000256" key="4">
    <source>
        <dbReference type="ARBA" id="ARBA00007707"/>
    </source>
</evidence>
<dbReference type="GO" id="GO:0043886">
    <property type="term" value="F:structural constituent of carboxysome shell"/>
    <property type="evidence" value="ECO:0007669"/>
    <property type="project" value="UniProtKB-ARBA"/>
</dbReference>
<feature type="binding site" evidence="20">
    <location>
        <position position="114"/>
    </location>
    <ligand>
        <name>Mg(2+)</name>
        <dbReference type="ChEBI" id="CHEBI:18420"/>
    </ligand>
</feature>
<dbReference type="GO" id="GO:0031470">
    <property type="term" value="C:carboxysome"/>
    <property type="evidence" value="ECO:0007669"/>
    <property type="project" value="UniProtKB-ARBA"/>
</dbReference>
<keyword evidence="12 20" id="KW-0133">Cell shape</keyword>
<dbReference type="NCBIfam" id="NF010940">
    <property type="entry name" value="PRK14360.1"/>
    <property type="match status" value="1"/>
</dbReference>
<evidence type="ECO:0000256" key="3">
    <source>
        <dbReference type="ARBA" id="ARBA00005208"/>
    </source>
</evidence>
<evidence type="ECO:0000256" key="14">
    <source>
        <dbReference type="ARBA" id="ARBA00023268"/>
    </source>
</evidence>
<dbReference type="GO" id="GO:0009245">
    <property type="term" value="P:lipid A biosynthetic process"/>
    <property type="evidence" value="ECO:0007669"/>
    <property type="project" value="UniProtKB-UniRule"/>
</dbReference>
<dbReference type="UniPathway" id="UPA00113">
    <property type="reaction ID" value="UER00532"/>
</dbReference>
<organism evidence="22 23">
    <name type="scientific">Leptolyngbya foveolarum</name>
    <dbReference type="NCBI Taxonomy" id="47253"/>
    <lineage>
        <taxon>Bacteria</taxon>
        <taxon>Bacillati</taxon>
        <taxon>Cyanobacteriota</taxon>
        <taxon>Cyanophyceae</taxon>
        <taxon>Leptolyngbyales</taxon>
        <taxon>Leptolyngbyaceae</taxon>
        <taxon>Leptolyngbya group</taxon>
        <taxon>Leptolyngbya</taxon>
    </lineage>
</organism>
<feature type="binding site" evidence="20">
    <location>
        <begin position="392"/>
        <end position="393"/>
    </location>
    <ligand>
        <name>acetyl-CoA</name>
        <dbReference type="ChEBI" id="CHEBI:57288"/>
    </ligand>
</feature>
<feature type="active site" description="Proton acceptor" evidence="20">
    <location>
        <position position="369"/>
    </location>
</feature>
<evidence type="ECO:0000256" key="18">
    <source>
        <dbReference type="ARBA" id="ARBA00048493"/>
    </source>
</evidence>
<dbReference type="Proteomes" id="UP000249354">
    <property type="component" value="Unassembled WGS sequence"/>
</dbReference>
<evidence type="ECO:0000256" key="15">
    <source>
        <dbReference type="ARBA" id="ARBA00023315"/>
    </source>
</evidence>
<feature type="binding site" evidence="20">
    <location>
        <position position="181"/>
    </location>
    <ligand>
        <name>UDP-N-acetyl-alpha-D-glucosamine</name>
        <dbReference type="ChEBI" id="CHEBI:57705"/>
    </ligand>
</feature>
<evidence type="ECO:0000256" key="9">
    <source>
        <dbReference type="ARBA" id="ARBA00022723"/>
    </source>
</evidence>
<evidence type="ECO:0000313" key="22">
    <source>
        <dbReference type="EMBL" id="PZO20948.1"/>
    </source>
</evidence>
<evidence type="ECO:0000256" key="12">
    <source>
        <dbReference type="ARBA" id="ARBA00022960"/>
    </source>
</evidence>
<feature type="binding site" evidence="20">
    <location>
        <begin position="18"/>
        <end position="21"/>
    </location>
    <ligand>
        <name>UDP-N-acetyl-alpha-D-glucosamine</name>
        <dbReference type="ChEBI" id="CHEBI:57705"/>
    </ligand>
</feature>
<keyword evidence="16 20" id="KW-0961">Cell wall biogenesis/degradation</keyword>
<proteinExistence type="inferred from homology"/>
<keyword evidence="6 20" id="KW-0963">Cytoplasm</keyword>
<dbReference type="CDD" id="cd02540">
    <property type="entry name" value="GT2_GlmU_N_bac"/>
    <property type="match status" value="1"/>
</dbReference>
<dbReference type="UniPathway" id="UPA00973"/>
<dbReference type="PANTHER" id="PTHR43584">
    <property type="entry name" value="NUCLEOTIDYL TRANSFERASE"/>
    <property type="match status" value="1"/>
</dbReference>
<comment type="subcellular location">
    <subcellularLocation>
        <location evidence="1 20">Cytoplasm</location>
    </subcellularLocation>
</comment>
<dbReference type="InterPro" id="IPR005835">
    <property type="entry name" value="NTP_transferase_dom"/>
</dbReference>
<dbReference type="SUPFAM" id="SSF53448">
    <property type="entry name" value="Nucleotide-diphospho-sugar transferases"/>
    <property type="match status" value="1"/>
</dbReference>
<dbReference type="GO" id="GO:0005737">
    <property type="term" value="C:cytoplasm"/>
    <property type="evidence" value="ECO:0007669"/>
    <property type="project" value="UniProtKB-SubCell"/>
</dbReference>
<feature type="binding site" evidence="20">
    <location>
        <position position="429"/>
    </location>
    <ligand>
        <name>acetyl-CoA</name>
        <dbReference type="ChEBI" id="CHEBI:57288"/>
    </ligand>
</feature>
<comment type="function">
    <text evidence="19 20">Catalyzes the last two sequential reactions in the de novo biosynthetic pathway for UDP-N-acetylglucosamine (UDP-GlcNAc). The C-terminal domain catalyzes the transfer of acetyl group from acetyl coenzyme A to glucosamine-1-phosphate (GlcN-1-P) to produce N-acetylglucosamine-1-phosphate (GlcNAc-1-P), which is converted into UDP-GlcNAc by the transfer of uridine 5-monophosphate (from uridine 5-triphosphate), a reaction catalyzed by the N-terminal domain.</text>
</comment>
<evidence type="ECO:0000256" key="5">
    <source>
        <dbReference type="ARBA" id="ARBA00007947"/>
    </source>
</evidence>
<dbReference type="InterPro" id="IPR038009">
    <property type="entry name" value="GlmU_C_LbH"/>
</dbReference>
<comment type="cofactor">
    <cofactor evidence="20">
        <name>Mg(2+)</name>
        <dbReference type="ChEBI" id="CHEBI:18420"/>
    </cofactor>
    <text evidence="20">Binds 1 Mg(2+) ion per subunit.</text>
</comment>
<keyword evidence="14 20" id="KW-0511">Multifunctional enzyme</keyword>
<dbReference type="NCBIfam" id="TIGR01173">
    <property type="entry name" value="glmU"/>
    <property type="match status" value="1"/>
</dbReference>
<dbReference type="SUPFAM" id="SSF51161">
    <property type="entry name" value="Trimeric LpxA-like enzymes"/>
    <property type="match status" value="1"/>
</dbReference>
<comment type="similarity">
    <text evidence="5 20">In the N-terminal section; belongs to the N-acetylglucosamine-1-phosphate uridyltransferase family.</text>
</comment>
<name>A0A2W4WNQ0_9CYAN</name>
<dbReference type="GO" id="GO:0000902">
    <property type="term" value="P:cell morphogenesis"/>
    <property type="evidence" value="ECO:0007669"/>
    <property type="project" value="UniProtKB-UniRule"/>
</dbReference>
<feature type="binding site" evidence="20">
    <location>
        <position position="383"/>
    </location>
    <ligand>
        <name>UDP-N-acetyl-alpha-D-glucosamine</name>
        <dbReference type="ChEBI" id="CHEBI:57705"/>
    </ligand>
</feature>
<evidence type="ECO:0000256" key="13">
    <source>
        <dbReference type="ARBA" id="ARBA00022984"/>
    </source>
</evidence>
<evidence type="ECO:0000256" key="8">
    <source>
        <dbReference type="ARBA" id="ARBA00022695"/>
    </source>
</evidence>
<feature type="binding site" evidence="20">
    <location>
        <position position="357"/>
    </location>
    <ligand>
        <name>UDP-N-acetyl-alpha-D-glucosamine</name>
        <dbReference type="ChEBI" id="CHEBI:57705"/>
    </ligand>
</feature>
<dbReference type="InterPro" id="IPR005882">
    <property type="entry name" value="Bifunctional_GlmU"/>
</dbReference>
<comment type="pathway">
    <text evidence="20">Bacterial outer membrane biogenesis; LPS lipid A biosynthesis.</text>
</comment>
<keyword evidence="7 20" id="KW-0808">Transferase</keyword>
<feature type="domain" description="Nucleotidyl transferase" evidence="21">
    <location>
        <begin position="17"/>
        <end position="216"/>
    </location>
</feature>
<feature type="binding site" evidence="20">
    <location>
        <position position="372"/>
    </location>
    <ligand>
        <name>UDP-N-acetyl-alpha-D-glucosamine</name>
        <dbReference type="ChEBI" id="CHEBI:57705"/>
    </ligand>
</feature>
<feature type="binding site" evidence="20">
    <location>
        <position position="234"/>
    </location>
    <ligand>
        <name>UDP-N-acetyl-alpha-D-glucosamine</name>
        <dbReference type="ChEBI" id="CHEBI:57705"/>
    </ligand>
</feature>
<evidence type="ECO:0000256" key="7">
    <source>
        <dbReference type="ARBA" id="ARBA00022679"/>
    </source>
</evidence>
<dbReference type="Gene3D" id="2.160.10.10">
    <property type="entry name" value="Hexapeptide repeat proteins"/>
    <property type="match status" value="1"/>
</dbReference>
<dbReference type="InterPro" id="IPR001451">
    <property type="entry name" value="Hexapep"/>
</dbReference>
<keyword evidence="15 20" id="KW-0012">Acyltransferase</keyword>
<evidence type="ECO:0000256" key="20">
    <source>
        <dbReference type="HAMAP-Rule" id="MF_01631"/>
    </source>
</evidence>
<evidence type="ECO:0000259" key="21">
    <source>
        <dbReference type="Pfam" id="PF00483"/>
    </source>
</evidence>
<reference evidence="22 23" key="2">
    <citation type="submission" date="2018-06" db="EMBL/GenBank/DDBJ databases">
        <title>Metagenomic assembly of (sub)arctic Cyanobacteria and their associated microbiome from non-axenic cultures.</title>
        <authorList>
            <person name="Baurain D."/>
        </authorList>
    </citation>
    <scope>NUCLEOTIDE SEQUENCE [LARGE SCALE GENOMIC DNA]</scope>
    <source>
        <strain evidence="22">ULC129bin1</strain>
    </source>
</reference>
<dbReference type="PANTHER" id="PTHR43584:SF3">
    <property type="entry name" value="BIFUNCTIONAL PROTEIN GLMU"/>
    <property type="match status" value="1"/>
</dbReference>
<evidence type="ECO:0000256" key="6">
    <source>
        <dbReference type="ARBA" id="ARBA00022490"/>
    </source>
</evidence>
<dbReference type="EC" id="2.3.1.157" evidence="20"/>
<dbReference type="InterPro" id="IPR011004">
    <property type="entry name" value="Trimer_LpxA-like_sf"/>
</dbReference>
<feature type="region of interest" description="Linker" evidence="20">
    <location>
        <begin position="237"/>
        <end position="257"/>
    </location>
</feature>
<feature type="binding site" evidence="20">
    <location>
        <position position="84"/>
    </location>
    <ligand>
        <name>UDP-N-acetyl-alpha-D-glucosamine</name>
        <dbReference type="ChEBI" id="CHEBI:57705"/>
    </ligand>
</feature>
<comment type="similarity">
    <text evidence="4 20">In the C-terminal section; belongs to the transferase hexapeptide repeat family.</text>
</comment>
<feature type="binding site" evidence="20">
    <location>
        <position position="151"/>
    </location>
    <ligand>
        <name>UDP-N-acetyl-alpha-D-glucosamine</name>
        <dbReference type="ChEBI" id="CHEBI:57705"/>
    </ligand>
</feature>
<comment type="caution">
    <text evidence="22">The sequence shown here is derived from an EMBL/GenBank/DDBJ whole genome shotgun (WGS) entry which is preliminary data.</text>
</comment>
<feature type="binding site" evidence="20">
    <location>
        <begin position="89"/>
        <end position="90"/>
    </location>
    <ligand>
        <name>UDP-N-acetyl-alpha-D-glucosamine</name>
        <dbReference type="ChEBI" id="CHEBI:57705"/>
    </ligand>
</feature>
<feature type="binding site" evidence="20">
    <location>
        <position position="446"/>
    </location>
    <ligand>
        <name>acetyl-CoA</name>
        <dbReference type="ChEBI" id="CHEBI:57288"/>
    </ligand>
</feature>
<keyword evidence="13 20" id="KW-0573">Peptidoglycan synthesis</keyword>
<dbReference type="Gene3D" id="3.90.550.10">
    <property type="entry name" value="Spore Coat Polysaccharide Biosynthesis Protein SpsA, Chain A"/>
    <property type="match status" value="1"/>
</dbReference>
<evidence type="ECO:0000256" key="10">
    <source>
        <dbReference type="ARBA" id="ARBA00022737"/>
    </source>
</evidence>
<evidence type="ECO:0000256" key="1">
    <source>
        <dbReference type="ARBA" id="ARBA00004496"/>
    </source>
</evidence>
<keyword evidence="11 20" id="KW-0460">Magnesium</keyword>
<comment type="pathway">
    <text evidence="3 20">Nucleotide-sugar biosynthesis; UDP-N-acetyl-alpha-D-glucosamine biosynthesis; UDP-N-acetyl-alpha-D-glucosamine from N-acetyl-alpha-D-glucosamine 1-phosphate: step 1/1.</text>
</comment>
<evidence type="ECO:0000313" key="23">
    <source>
        <dbReference type="Proteomes" id="UP000249354"/>
    </source>
</evidence>
<dbReference type="GO" id="GO:0071555">
    <property type="term" value="P:cell wall organization"/>
    <property type="evidence" value="ECO:0007669"/>
    <property type="project" value="UniProtKB-KW"/>
</dbReference>
<keyword evidence="9 20" id="KW-0479">Metal-binding</keyword>